<sequence length="301" mass="34747">MPLVISKPAQPTFEKMLAKYHVDSLHVTEGTKKQRLAFVQNMRDFSKAKRWVLTFEGMDAPFYETLAKHELYTKGSFNGFFGSVVKRLKAFLKWCEEEHAIAVNPAYKKFKVYTEDKEVVHLSPAEVEQLYLHPWKGAIRKYVDLFVYACETGYRWSDIVRSKELRLEEGLLVLRTQKNRGWTRIPATPNAIAILQRYDWDLNLVPEQKVNAAIKKCCLEMGLDSPITVYRHKLAEAIPFTKPKYELISLHSGRRTFISNCFARGFAETEILAMIGSTDAATLRRYIKVDGDVLKQKMRAS</sequence>
<name>A0ABS0IE15_9BACT</name>
<evidence type="ECO:0000256" key="1">
    <source>
        <dbReference type="ARBA" id="ARBA00023172"/>
    </source>
</evidence>
<dbReference type="InterPro" id="IPR013762">
    <property type="entry name" value="Integrase-like_cat_sf"/>
</dbReference>
<organism evidence="2 3">
    <name type="scientific">Hymenobacter jeongseonensis</name>
    <dbReference type="NCBI Taxonomy" id="2791027"/>
    <lineage>
        <taxon>Bacteria</taxon>
        <taxon>Pseudomonadati</taxon>
        <taxon>Bacteroidota</taxon>
        <taxon>Cytophagia</taxon>
        <taxon>Cytophagales</taxon>
        <taxon>Hymenobacteraceae</taxon>
        <taxon>Hymenobacter</taxon>
    </lineage>
</organism>
<evidence type="ECO:0000313" key="3">
    <source>
        <dbReference type="Proteomes" id="UP000597617"/>
    </source>
</evidence>
<dbReference type="Gene3D" id="1.10.443.10">
    <property type="entry name" value="Intergrase catalytic core"/>
    <property type="match status" value="1"/>
</dbReference>
<proteinExistence type="predicted"/>
<gene>
    <name evidence="2" type="ORF">I2I05_04270</name>
</gene>
<keyword evidence="1" id="KW-0233">DNA recombination</keyword>
<reference evidence="2 3" key="1">
    <citation type="submission" date="2020-11" db="EMBL/GenBank/DDBJ databases">
        <authorList>
            <person name="Kim M.K."/>
        </authorList>
    </citation>
    <scope>NUCLEOTIDE SEQUENCE [LARGE SCALE GENOMIC DNA]</scope>
    <source>
        <strain evidence="2 3">BT683</strain>
    </source>
</reference>
<comment type="caution">
    <text evidence="2">The sequence shown here is derived from an EMBL/GenBank/DDBJ whole genome shotgun (WGS) entry which is preliminary data.</text>
</comment>
<dbReference type="SUPFAM" id="SSF56349">
    <property type="entry name" value="DNA breaking-rejoining enzymes"/>
    <property type="match status" value="1"/>
</dbReference>
<dbReference type="InterPro" id="IPR011010">
    <property type="entry name" value="DNA_brk_join_enz"/>
</dbReference>
<dbReference type="EMBL" id="JADQDQ010000002">
    <property type="protein sequence ID" value="MBF9236604.1"/>
    <property type="molecule type" value="Genomic_DNA"/>
</dbReference>
<evidence type="ECO:0000313" key="2">
    <source>
        <dbReference type="EMBL" id="MBF9236604.1"/>
    </source>
</evidence>
<dbReference type="RefSeq" id="WP_196280996.1">
    <property type="nucleotide sequence ID" value="NZ_JADQDQ010000002.1"/>
</dbReference>
<accession>A0ABS0IE15</accession>
<keyword evidence="3" id="KW-1185">Reference proteome</keyword>
<protein>
    <recommendedName>
        <fullName evidence="4">Site-specific integrase</fullName>
    </recommendedName>
</protein>
<evidence type="ECO:0008006" key="4">
    <source>
        <dbReference type="Google" id="ProtNLM"/>
    </source>
</evidence>
<dbReference type="Proteomes" id="UP000597617">
    <property type="component" value="Unassembled WGS sequence"/>
</dbReference>